<evidence type="ECO:0000256" key="7">
    <source>
        <dbReference type="ARBA" id="ARBA00023033"/>
    </source>
</evidence>
<proteinExistence type="inferred from homology"/>
<dbReference type="InterPro" id="IPR050121">
    <property type="entry name" value="Cytochrome_P450_monoxygenase"/>
</dbReference>
<organism evidence="9 10">
    <name type="scientific">Lentinus brumalis</name>
    <dbReference type="NCBI Taxonomy" id="2498619"/>
    <lineage>
        <taxon>Eukaryota</taxon>
        <taxon>Fungi</taxon>
        <taxon>Dikarya</taxon>
        <taxon>Basidiomycota</taxon>
        <taxon>Agaricomycotina</taxon>
        <taxon>Agaricomycetes</taxon>
        <taxon>Polyporales</taxon>
        <taxon>Polyporaceae</taxon>
        <taxon>Lentinus</taxon>
    </lineage>
</organism>
<evidence type="ECO:0000256" key="3">
    <source>
        <dbReference type="ARBA" id="ARBA00010617"/>
    </source>
</evidence>
<keyword evidence="4 8" id="KW-0479">Metal-binding</keyword>
<keyword evidence="6 8" id="KW-0408">Iron</keyword>
<gene>
    <name evidence="9" type="ORF">OH76DRAFT_1411615</name>
</gene>
<dbReference type="PRINTS" id="PR00385">
    <property type="entry name" value="P450"/>
</dbReference>
<feature type="binding site" description="axial binding residue" evidence="8">
    <location>
        <position position="503"/>
    </location>
    <ligand>
        <name>heme</name>
        <dbReference type="ChEBI" id="CHEBI:30413"/>
    </ligand>
    <ligandPart>
        <name>Fe</name>
        <dbReference type="ChEBI" id="CHEBI:18248"/>
    </ligandPart>
</feature>
<dbReference type="InterPro" id="IPR002403">
    <property type="entry name" value="Cyt_P450_E_grp-IV"/>
</dbReference>
<reference evidence="9 10" key="1">
    <citation type="journal article" date="2018" name="Biotechnol. Biofuels">
        <title>Integrative visual omics of the white-rot fungus Polyporus brumalis exposes the biotechnological potential of its oxidative enzymes for delignifying raw plant biomass.</title>
        <authorList>
            <person name="Miyauchi S."/>
            <person name="Rancon A."/>
            <person name="Drula E."/>
            <person name="Hage H."/>
            <person name="Chaduli D."/>
            <person name="Favel A."/>
            <person name="Grisel S."/>
            <person name="Henrissat B."/>
            <person name="Herpoel-Gimbert I."/>
            <person name="Ruiz-Duenas F.J."/>
            <person name="Chevret D."/>
            <person name="Hainaut M."/>
            <person name="Lin J."/>
            <person name="Wang M."/>
            <person name="Pangilinan J."/>
            <person name="Lipzen A."/>
            <person name="Lesage-Meessen L."/>
            <person name="Navarro D."/>
            <person name="Riley R."/>
            <person name="Grigoriev I.V."/>
            <person name="Zhou S."/>
            <person name="Raouche S."/>
            <person name="Rosso M.N."/>
        </authorList>
    </citation>
    <scope>NUCLEOTIDE SEQUENCE [LARGE SCALE GENOMIC DNA]</scope>
    <source>
        <strain evidence="9 10">BRFM 1820</strain>
    </source>
</reference>
<dbReference type="GO" id="GO:0005506">
    <property type="term" value="F:iron ion binding"/>
    <property type="evidence" value="ECO:0007669"/>
    <property type="project" value="InterPro"/>
</dbReference>
<dbReference type="STRING" id="139420.A0A371CNY7"/>
<dbReference type="InterPro" id="IPR001128">
    <property type="entry name" value="Cyt_P450"/>
</dbReference>
<dbReference type="InterPro" id="IPR036396">
    <property type="entry name" value="Cyt_P450_sf"/>
</dbReference>
<comment type="similarity">
    <text evidence="3">Belongs to the cytochrome P450 family.</text>
</comment>
<dbReference type="PRINTS" id="PR00465">
    <property type="entry name" value="EP450IV"/>
</dbReference>
<dbReference type="GO" id="GO:0016705">
    <property type="term" value="F:oxidoreductase activity, acting on paired donors, with incorporation or reduction of molecular oxygen"/>
    <property type="evidence" value="ECO:0007669"/>
    <property type="project" value="InterPro"/>
</dbReference>
<accession>A0A371CNY7</accession>
<evidence type="ECO:0000256" key="2">
    <source>
        <dbReference type="ARBA" id="ARBA00005179"/>
    </source>
</evidence>
<dbReference type="GO" id="GO:0020037">
    <property type="term" value="F:heme binding"/>
    <property type="evidence" value="ECO:0007669"/>
    <property type="project" value="InterPro"/>
</dbReference>
<dbReference type="PANTHER" id="PTHR24305">
    <property type="entry name" value="CYTOCHROME P450"/>
    <property type="match status" value="1"/>
</dbReference>
<protein>
    <submittedName>
        <fullName evidence="9">High nitrogen upregulated cytochrome P450 monooxygenase 2</fullName>
    </submittedName>
</protein>
<name>A0A371CNY7_9APHY</name>
<dbReference type="Gene3D" id="1.10.630.10">
    <property type="entry name" value="Cytochrome P450"/>
    <property type="match status" value="1"/>
</dbReference>
<dbReference type="EMBL" id="KZ857496">
    <property type="protein sequence ID" value="RDX42005.1"/>
    <property type="molecule type" value="Genomic_DNA"/>
</dbReference>
<keyword evidence="7 9" id="KW-0503">Monooxygenase</keyword>
<evidence type="ECO:0000313" key="9">
    <source>
        <dbReference type="EMBL" id="RDX42005.1"/>
    </source>
</evidence>
<dbReference type="AlphaFoldDB" id="A0A371CNY7"/>
<dbReference type="Pfam" id="PF00067">
    <property type="entry name" value="p450"/>
    <property type="match status" value="1"/>
</dbReference>
<evidence type="ECO:0000256" key="4">
    <source>
        <dbReference type="ARBA" id="ARBA00022723"/>
    </source>
</evidence>
<dbReference type="SUPFAM" id="SSF48264">
    <property type="entry name" value="Cytochrome P450"/>
    <property type="match status" value="1"/>
</dbReference>
<dbReference type="PANTHER" id="PTHR24305:SF187">
    <property type="entry name" value="P450, PUTATIVE (EUROFUNG)-RELATED"/>
    <property type="match status" value="1"/>
</dbReference>
<dbReference type="Proteomes" id="UP000256964">
    <property type="component" value="Unassembled WGS sequence"/>
</dbReference>
<dbReference type="OrthoDB" id="6692864at2759"/>
<keyword evidence="10" id="KW-1185">Reference proteome</keyword>
<evidence type="ECO:0000256" key="8">
    <source>
        <dbReference type="PIRSR" id="PIRSR602403-1"/>
    </source>
</evidence>
<keyword evidence="8" id="KW-0349">Heme</keyword>
<evidence type="ECO:0000313" key="10">
    <source>
        <dbReference type="Proteomes" id="UP000256964"/>
    </source>
</evidence>
<evidence type="ECO:0000256" key="6">
    <source>
        <dbReference type="ARBA" id="ARBA00023004"/>
    </source>
</evidence>
<sequence length="560" mass="62702">MSQPAYQNHTALSVAVSLVTHQIFRRYETYSWFVHASLLLGPPTLVAASLSGTSESTRSLLQGFFQSLPIHLITLSISILLYRLSPLHPLASYPGPLSRKVSMLIPAYLSLSGQKCQHTQTLHKKYGDVVRTGPNELSVIDTSAMQHLWNLPRGPANVGISLSDKRVPLVGIQDPAEHARRRRPWNRGMSQAAVKQYEHAFADRVHLLVRRLEEQPGKADFAKWIEYLTYDFMCDMAFGGGSELLRDGDKESVFAVMEHGLMVAGALMFVPWLGVYMGYIPGAAKALTALHRTGTKFVVDRLERGSTTRDLFHYLNNEDLPDTTPPPRQHLVDDGILAVVAGSDTVSSTATSLIYCLITHPDVYAALKAEVDKYYHPGDDPCNPRHYQDMHYMTAVINETLRVFPPTGAGGQRRVPWNTEPVVAGRYVIPPGTIIMMPQYTIHRDPRYFSYPNEFWPERWLIASGNLRLEDARMPSRTSQLAQGEFVLSDAAFIPFGHGPIHCVGKALGVLEMRMLTCALVHKFDFEAPQGWDAGTYPEQIKEYVTVTRPPLPVVIQSRW</sequence>
<evidence type="ECO:0000256" key="5">
    <source>
        <dbReference type="ARBA" id="ARBA00023002"/>
    </source>
</evidence>
<comment type="pathway">
    <text evidence="2">Secondary metabolite biosynthesis.</text>
</comment>
<evidence type="ECO:0000256" key="1">
    <source>
        <dbReference type="ARBA" id="ARBA00001971"/>
    </source>
</evidence>
<keyword evidence="5" id="KW-0560">Oxidoreductase</keyword>
<dbReference type="GO" id="GO:0004497">
    <property type="term" value="F:monooxygenase activity"/>
    <property type="evidence" value="ECO:0007669"/>
    <property type="project" value="UniProtKB-KW"/>
</dbReference>
<comment type="cofactor">
    <cofactor evidence="1 8">
        <name>heme</name>
        <dbReference type="ChEBI" id="CHEBI:30413"/>
    </cofactor>
</comment>